<sequence length="429" mass="50234">MSEQLSLLLKKRLADLGPYDGIDVETRRNVLKEELQFHILNFIYHHPEYSTWIMYGGSALRIIHGLNRMSVDLDFEISQAVTEKFLQKLKKEIEDYFMNTYSAAADFLTVKITSRGLLLKFHMSDELGFRDSSHLVHVKIDLNHFVAPKTVTERRPINRDQLSFVILTYNMGTLMASKIAAIFLRGSRGVGKVRYNEKGRDIYDLLWYMEKSPDGNHIVPDFDYLAAKNIDVKDLRALFDKLTLKMNDVSDANLKQDLSPLFVNRTFIENWLRNWRESYLRLLEDYKIRTVTTLETLLIREDFLKDVFSFIYQYNTEEGKTAYIIYSLHKYWITDANLEIPVDEKIKNLAEFIRMGISSRSVQKDTLLQYATLFHQKTENYLKKTNRVMLGDNLVTKVIRMTSDKLNQKEEIVLNVSTLKSCELDDLLK</sequence>
<proteinExistence type="predicted"/>
<name>A0A1G2B1B6_9BACT</name>
<gene>
    <name evidence="1" type="ORF">A3F54_03640</name>
</gene>
<dbReference type="InterPro" id="IPR014942">
    <property type="entry name" value="AbiEii"/>
</dbReference>
<dbReference type="Proteomes" id="UP000176952">
    <property type="component" value="Unassembled WGS sequence"/>
</dbReference>
<dbReference type="Pfam" id="PF08843">
    <property type="entry name" value="AbiEii"/>
    <property type="match status" value="1"/>
</dbReference>
<dbReference type="EMBL" id="MHKD01000040">
    <property type="protein sequence ID" value="OGY81990.1"/>
    <property type="molecule type" value="Genomic_DNA"/>
</dbReference>
<protein>
    <recommendedName>
        <fullName evidence="3">Protein containing DUF1814</fullName>
    </recommendedName>
</protein>
<dbReference type="AlphaFoldDB" id="A0A1G2B1B6"/>
<dbReference type="STRING" id="1798542.A3F54_03640"/>
<comment type="caution">
    <text evidence="1">The sequence shown here is derived from an EMBL/GenBank/DDBJ whole genome shotgun (WGS) entry which is preliminary data.</text>
</comment>
<evidence type="ECO:0000313" key="1">
    <source>
        <dbReference type="EMBL" id="OGY81990.1"/>
    </source>
</evidence>
<dbReference type="Gene3D" id="3.10.450.620">
    <property type="entry name" value="JHP933, nucleotidyltransferase-like core domain"/>
    <property type="match status" value="1"/>
</dbReference>
<reference evidence="1 2" key="1">
    <citation type="journal article" date="2016" name="Nat. Commun.">
        <title>Thousands of microbial genomes shed light on interconnected biogeochemical processes in an aquifer system.</title>
        <authorList>
            <person name="Anantharaman K."/>
            <person name="Brown C.T."/>
            <person name="Hug L.A."/>
            <person name="Sharon I."/>
            <person name="Castelle C.J."/>
            <person name="Probst A.J."/>
            <person name="Thomas B.C."/>
            <person name="Singh A."/>
            <person name="Wilkins M.J."/>
            <person name="Karaoz U."/>
            <person name="Brodie E.L."/>
            <person name="Williams K.H."/>
            <person name="Hubbard S.S."/>
            <person name="Banfield J.F."/>
        </authorList>
    </citation>
    <scope>NUCLEOTIDE SEQUENCE [LARGE SCALE GENOMIC DNA]</scope>
</reference>
<evidence type="ECO:0000313" key="2">
    <source>
        <dbReference type="Proteomes" id="UP000176952"/>
    </source>
</evidence>
<organism evidence="1 2">
    <name type="scientific">Candidatus Kerfeldbacteria bacterium RIFCSPHIGHO2_12_FULL_48_17</name>
    <dbReference type="NCBI Taxonomy" id="1798542"/>
    <lineage>
        <taxon>Bacteria</taxon>
        <taxon>Candidatus Kerfeldiibacteriota</taxon>
    </lineage>
</organism>
<accession>A0A1G2B1B6</accession>
<evidence type="ECO:0008006" key="3">
    <source>
        <dbReference type="Google" id="ProtNLM"/>
    </source>
</evidence>